<dbReference type="FunFam" id="1.10.472.10:FF:000103">
    <property type="entry name" value="Cyclin B1"/>
    <property type="match status" value="1"/>
</dbReference>
<dbReference type="InterPro" id="IPR013763">
    <property type="entry name" value="Cyclin-like_dom"/>
</dbReference>
<name>M7YGF0_TRIUA</name>
<evidence type="ECO:0000259" key="7">
    <source>
        <dbReference type="SMART" id="SM00385"/>
    </source>
</evidence>
<evidence type="ECO:0000256" key="2">
    <source>
        <dbReference type="ARBA" id="ARBA00022618"/>
    </source>
</evidence>
<feature type="domain" description="Cyclin-like" evidence="7">
    <location>
        <begin position="289"/>
        <end position="377"/>
    </location>
</feature>
<evidence type="ECO:0000256" key="6">
    <source>
        <dbReference type="SAM" id="MobiDB-lite"/>
    </source>
</evidence>
<evidence type="ECO:0000256" key="3">
    <source>
        <dbReference type="ARBA" id="ARBA00023127"/>
    </source>
</evidence>
<proteinExistence type="inferred from homology"/>
<dbReference type="SMART" id="SM01332">
    <property type="entry name" value="Cyclin_C"/>
    <property type="match status" value="1"/>
</dbReference>
<evidence type="ECO:0000256" key="4">
    <source>
        <dbReference type="ARBA" id="ARBA00023306"/>
    </source>
</evidence>
<dbReference type="EMBL" id="KD276634">
    <property type="protein sequence ID" value="EMS46237.1"/>
    <property type="molecule type" value="Genomic_DNA"/>
</dbReference>
<keyword evidence="4" id="KW-0131">Cell cycle</keyword>
<dbReference type="InterPro" id="IPR004367">
    <property type="entry name" value="Cyclin_C-dom"/>
</dbReference>
<organism evidence="9">
    <name type="scientific">Triticum urartu</name>
    <name type="common">Red wild einkorn</name>
    <name type="synonym">Crithodium urartu</name>
    <dbReference type="NCBI Taxonomy" id="4572"/>
    <lineage>
        <taxon>Eukaryota</taxon>
        <taxon>Viridiplantae</taxon>
        <taxon>Streptophyta</taxon>
        <taxon>Embryophyta</taxon>
        <taxon>Tracheophyta</taxon>
        <taxon>Spermatophyta</taxon>
        <taxon>Magnoliopsida</taxon>
        <taxon>Liliopsida</taxon>
        <taxon>Poales</taxon>
        <taxon>Poaceae</taxon>
        <taxon>BOP clade</taxon>
        <taxon>Pooideae</taxon>
        <taxon>Triticodae</taxon>
        <taxon>Triticeae</taxon>
        <taxon>Triticinae</taxon>
        <taxon>Triticum</taxon>
    </lineage>
</organism>
<dbReference type="PANTHER" id="PTHR10177">
    <property type="entry name" value="CYCLINS"/>
    <property type="match status" value="1"/>
</dbReference>
<keyword evidence="3 5" id="KW-0195">Cyclin</keyword>
<dbReference type="eggNOG" id="KOG0654">
    <property type="taxonomic scope" value="Eukaryota"/>
</dbReference>
<dbReference type="GO" id="GO:0044772">
    <property type="term" value="P:mitotic cell cycle phase transition"/>
    <property type="evidence" value="ECO:0007669"/>
    <property type="project" value="InterPro"/>
</dbReference>
<evidence type="ECO:0000313" key="9">
    <source>
        <dbReference type="EMBL" id="EMS46237.1"/>
    </source>
</evidence>
<reference evidence="9" key="1">
    <citation type="journal article" date="2013" name="Nature">
        <title>Draft genome of the wheat A-genome progenitor Triticum urartu.</title>
        <authorList>
            <person name="Ling H.Q."/>
            <person name="Zhao S."/>
            <person name="Liu D."/>
            <person name="Wang J."/>
            <person name="Sun H."/>
            <person name="Zhang C."/>
            <person name="Fan H."/>
            <person name="Li D."/>
            <person name="Dong L."/>
            <person name="Tao Y."/>
            <person name="Gao C."/>
            <person name="Wu H."/>
            <person name="Li Y."/>
            <person name="Cui Y."/>
            <person name="Guo X."/>
            <person name="Zheng S."/>
            <person name="Wang B."/>
            <person name="Yu K."/>
            <person name="Liang Q."/>
            <person name="Yang W."/>
            <person name="Lou X."/>
            <person name="Chen J."/>
            <person name="Feng M."/>
            <person name="Jian J."/>
            <person name="Zhang X."/>
            <person name="Luo G."/>
            <person name="Jiang Y."/>
            <person name="Liu J."/>
            <person name="Wang Z."/>
            <person name="Sha Y."/>
            <person name="Zhang B."/>
            <person name="Wu H."/>
            <person name="Tang D."/>
            <person name="Shen Q."/>
            <person name="Xue P."/>
            <person name="Zou S."/>
            <person name="Wang X."/>
            <person name="Liu X."/>
            <person name="Wang F."/>
            <person name="Yang Y."/>
            <person name="An X."/>
            <person name="Dong Z."/>
            <person name="Zhang K."/>
            <person name="Zhang X."/>
            <person name="Luo M.C."/>
            <person name="Dvorak J."/>
            <person name="Tong Y."/>
            <person name="Wang J."/>
            <person name="Yang H."/>
            <person name="Li Z."/>
            <person name="Wang D."/>
            <person name="Zhang A."/>
            <person name="Wang J."/>
        </authorList>
    </citation>
    <scope>NUCLEOTIDE SEQUENCE</scope>
</reference>
<dbReference type="STRING" id="4572.M7YGF0"/>
<feature type="domain" description="Cyclin C-terminal" evidence="8">
    <location>
        <begin position="285"/>
        <end position="406"/>
    </location>
</feature>
<dbReference type="SMART" id="SM00385">
    <property type="entry name" value="CYCLIN"/>
    <property type="match status" value="2"/>
</dbReference>
<sequence>MPLLPGQVLGFPLRLNSTTSAAPVKKGSLPSARNASANRGSSVKSASTKPAPVTSRHEGSMQKESAPPRDSISTDETMSSCDSMKSPDFEYIDNGDSSLLDSLQRRANENLRISDDRTVEGAKWKKDAAAPMEIDNVCDVDDNYEDPQLCATLASDIYMHLREAETRKRPSTDFLETIQKDVNPSMRAILIDWLVEVAEEYRLVPDTLYLTVNYIDRYLSGNEINRQRLQLLGVACMLIAAKYEEICAPQVEEFCYITDNTYFKDEVLDMEASVLNYLKFEMTAPTAKCFLRRFVRAAQVCDEDPPLHLEFLANYVAELSLLEYSLLAYPPSLVAASAIFLSKFILQPAKHPWNSTLAHYTQYKPSELCDCVKALHRLFSVGPGSNLPAIREKYSQHKLLGKLMLMLTSSTPFFPQYKFVGKKQCPTSVPAEFFQDAAC</sequence>
<protein>
    <submittedName>
        <fullName evidence="9">Cyclin-A1-1</fullName>
    </submittedName>
</protein>
<dbReference type="FunFam" id="1.10.472.10:FF:000167">
    <property type="entry name" value="Mitotic cyclin 6"/>
    <property type="match status" value="1"/>
</dbReference>
<dbReference type="CDD" id="cd20562">
    <property type="entry name" value="CYCLIN_AtCycA_like_rpt1"/>
    <property type="match status" value="1"/>
</dbReference>
<dbReference type="AlphaFoldDB" id="M7YGF0"/>
<evidence type="ECO:0000259" key="8">
    <source>
        <dbReference type="SMART" id="SM01332"/>
    </source>
</evidence>
<dbReference type="FunFam" id="1.10.472.10:FF:000013">
    <property type="entry name" value="Cyclin A1"/>
    <property type="match status" value="1"/>
</dbReference>
<dbReference type="PIRSF" id="PIRSF001771">
    <property type="entry name" value="Cyclin_A_B_D_E"/>
    <property type="match status" value="1"/>
</dbReference>
<dbReference type="OMA" id="MDETMSS"/>
<comment type="similarity">
    <text evidence="1">Belongs to the cyclin family. Cyclin AB subfamily.</text>
</comment>
<dbReference type="InterPro" id="IPR039361">
    <property type="entry name" value="Cyclin"/>
</dbReference>
<evidence type="ECO:0000256" key="1">
    <source>
        <dbReference type="ARBA" id="ARBA00006955"/>
    </source>
</evidence>
<dbReference type="InterPro" id="IPR006671">
    <property type="entry name" value="Cyclin_N"/>
</dbReference>
<evidence type="ECO:0000256" key="5">
    <source>
        <dbReference type="RuleBase" id="RU000383"/>
    </source>
</evidence>
<dbReference type="Gene3D" id="1.10.472.10">
    <property type="entry name" value="Cyclin-like"/>
    <property type="match status" value="2"/>
</dbReference>
<dbReference type="SUPFAM" id="SSF47954">
    <property type="entry name" value="Cyclin-like"/>
    <property type="match status" value="2"/>
</dbReference>
<accession>M7YGF0</accession>
<feature type="compositionally biased region" description="Polar residues" evidence="6">
    <location>
        <begin position="74"/>
        <end position="83"/>
    </location>
</feature>
<dbReference type="InterPro" id="IPR048258">
    <property type="entry name" value="Cyclins_cyclin-box"/>
</dbReference>
<dbReference type="GO" id="GO:0016538">
    <property type="term" value="F:cyclin-dependent protein serine/threonine kinase regulator activity"/>
    <property type="evidence" value="ECO:0007669"/>
    <property type="project" value="InterPro"/>
</dbReference>
<keyword evidence="2" id="KW-0132">Cell division</keyword>
<feature type="compositionally biased region" description="Low complexity" evidence="6">
    <location>
        <begin position="31"/>
        <end position="42"/>
    </location>
</feature>
<feature type="domain" description="Cyclin-like" evidence="7">
    <location>
        <begin position="192"/>
        <end position="276"/>
    </location>
</feature>
<dbReference type="InterPro" id="IPR036915">
    <property type="entry name" value="Cyclin-like_sf"/>
</dbReference>
<dbReference type="GO" id="GO:0051301">
    <property type="term" value="P:cell division"/>
    <property type="evidence" value="ECO:0007669"/>
    <property type="project" value="UniProtKB-KW"/>
</dbReference>
<dbReference type="InterPro" id="IPR046965">
    <property type="entry name" value="Cyclin_A/B-like"/>
</dbReference>
<dbReference type="PROSITE" id="PS00292">
    <property type="entry name" value="CYCLINS"/>
    <property type="match status" value="1"/>
</dbReference>
<dbReference type="Pfam" id="PF02984">
    <property type="entry name" value="Cyclin_C"/>
    <property type="match status" value="1"/>
</dbReference>
<gene>
    <name evidence="9" type="ORF">TRIUR3_27678</name>
</gene>
<dbReference type="Pfam" id="PF00134">
    <property type="entry name" value="Cyclin_N"/>
    <property type="match status" value="1"/>
</dbReference>
<feature type="region of interest" description="Disordered" evidence="6">
    <location>
        <begin position="1"/>
        <end position="88"/>
    </location>
</feature>